<dbReference type="EMBL" id="KV918957">
    <property type="protein sequence ID" value="OSX74249.1"/>
    <property type="molecule type" value="Genomic_DNA"/>
</dbReference>
<evidence type="ECO:0000313" key="1">
    <source>
        <dbReference type="EMBL" id="OSX74249.1"/>
    </source>
</evidence>
<evidence type="ECO:0000313" key="2">
    <source>
        <dbReference type="Proteomes" id="UP000218209"/>
    </source>
</evidence>
<name>A0A1X6P055_PORUM</name>
<keyword evidence="2" id="KW-1185">Reference proteome</keyword>
<reference evidence="1 2" key="1">
    <citation type="submission" date="2017-03" db="EMBL/GenBank/DDBJ databases">
        <title>WGS assembly of Porphyra umbilicalis.</title>
        <authorList>
            <person name="Brawley S.H."/>
            <person name="Blouin N.A."/>
            <person name="Ficko-Blean E."/>
            <person name="Wheeler G.L."/>
            <person name="Lohr M."/>
            <person name="Goodson H.V."/>
            <person name="Jenkins J.W."/>
            <person name="Blaby-Haas C.E."/>
            <person name="Helliwell K.E."/>
            <person name="Chan C."/>
            <person name="Marriage T."/>
            <person name="Bhattacharya D."/>
            <person name="Klein A.S."/>
            <person name="Badis Y."/>
            <person name="Brodie J."/>
            <person name="Cao Y."/>
            <person name="Collen J."/>
            <person name="Dittami S.M."/>
            <person name="Gachon C.M."/>
            <person name="Green B.R."/>
            <person name="Karpowicz S."/>
            <person name="Kim J.W."/>
            <person name="Kudahl U."/>
            <person name="Lin S."/>
            <person name="Michel G."/>
            <person name="Mittag M."/>
            <person name="Olson B.J."/>
            <person name="Pangilinan J."/>
            <person name="Peng Y."/>
            <person name="Qiu H."/>
            <person name="Shu S."/>
            <person name="Singer J.T."/>
            <person name="Smith A.G."/>
            <person name="Sprecher B.N."/>
            <person name="Wagner V."/>
            <person name="Wang W."/>
            <person name="Wang Z.-Y."/>
            <person name="Yan J."/>
            <person name="Yarish C."/>
            <person name="Zoeuner-Riek S."/>
            <person name="Zhuang Y."/>
            <person name="Zou Y."/>
            <person name="Lindquist E.A."/>
            <person name="Grimwood J."/>
            <person name="Barry K."/>
            <person name="Rokhsar D.S."/>
            <person name="Schmutz J."/>
            <person name="Stiller J.W."/>
            <person name="Grossman A.R."/>
            <person name="Prochnik S.E."/>
        </authorList>
    </citation>
    <scope>NUCLEOTIDE SEQUENCE [LARGE SCALE GENOMIC DNA]</scope>
    <source>
        <strain evidence="1">4086291</strain>
    </source>
</reference>
<organism evidence="1 2">
    <name type="scientific">Porphyra umbilicalis</name>
    <name type="common">Purple laver</name>
    <name type="synonym">Red alga</name>
    <dbReference type="NCBI Taxonomy" id="2786"/>
    <lineage>
        <taxon>Eukaryota</taxon>
        <taxon>Rhodophyta</taxon>
        <taxon>Bangiophyceae</taxon>
        <taxon>Bangiales</taxon>
        <taxon>Bangiaceae</taxon>
        <taxon>Porphyra</taxon>
    </lineage>
</organism>
<dbReference type="AlphaFoldDB" id="A0A1X6P055"/>
<sequence length="208" mass="23314">MRVWDVVRGTQQRDATPCMTRGERGRLPAASNRSWQATAGTLERERRHIAVERARAVRLAETECVARQLVVEIELLANHGALKIHIWPDRASPPHPHVLAKTCGCRSSCLHWATHLPPPSLPLLLIVSDVLGALQPAVSYFPPFLVSESSCVFLVEPCDATLFHPPSSPLLFPPPISTPSLRWCCCCPVSWALRRQTAPRCRRPTKWW</sequence>
<dbReference type="Proteomes" id="UP000218209">
    <property type="component" value="Unassembled WGS sequence"/>
</dbReference>
<proteinExistence type="predicted"/>
<accession>A0A1X6P055</accession>
<protein>
    <submittedName>
        <fullName evidence="1">Uncharacterized protein</fullName>
    </submittedName>
</protein>
<gene>
    <name evidence="1" type="ORF">BU14_0299s0017</name>
</gene>